<evidence type="ECO:0000256" key="1">
    <source>
        <dbReference type="ARBA" id="ARBA00004141"/>
    </source>
</evidence>
<dbReference type="PRINTS" id="PR00899">
    <property type="entry name" value="GPCRSTE3"/>
</dbReference>
<feature type="transmembrane region" description="Helical" evidence="11">
    <location>
        <begin position="6"/>
        <end position="25"/>
    </location>
</feature>
<keyword evidence="4 11" id="KW-0812">Transmembrane</keyword>
<comment type="similarity">
    <text evidence="2">Belongs to the G-protein coupled receptor 4 family.</text>
</comment>
<evidence type="ECO:0000313" key="13">
    <source>
        <dbReference type="Proteomes" id="UP000294933"/>
    </source>
</evidence>
<dbReference type="InterPro" id="IPR000481">
    <property type="entry name" value="GPCR_Pheromne_B_alpha_rcpt"/>
</dbReference>
<evidence type="ECO:0000256" key="8">
    <source>
        <dbReference type="ARBA" id="ARBA00023170"/>
    </source>
</evidence>
<keyword evidence="5 11" id="KW-1133">Transmembrane helix</keyword>
<dbReference type="Proteomes" id="UP000294933">
    <property type="component" value="Unassembled WGS sequence"/>
</dbReference>
<keyword evidence="13" id="KW-1185">Reference proteome</keyword>
<evidence type="ECO:0000256" key="10">
    <source>
        <dbReference type="SAM" id="MobiDB-lite"/>
    </source>
</evidence>
<dbReference type="Pfam" id="PF02076">
    <property type="entry name" value="STE3"/>
    <property type="match status" value="1"/>
</dbReference>
<evidence type="ECO:0000256" key="5">
    <source>
        <dbReference type="ARBA" id="ARBA00022989"/>
    </source>
</evidence>
<protein>
    <submittedName>
        <fullName evidence="12">STE3-domain-containing protein</fullName>
    </submittedName>
</protein>
<feature type="transmembrane region" description="Helical" evidence="11">
    <location>
        <begin position="37"/>
        <end position="57"/>
    </location>
</feature>
<dbReference type="OrthoDB" id="2874149at2759"/>
<feature type="compositionally biased region" description="Low complexity" evidence="10">
    <location>
        <begin position="371"/>
        <end position="412"/>
    </location>
</feature>
<evidence type="ECO:0000256" key="9">
    <source>
        <dbReference type="ARBA" id="ARBA00023224"/>
    </source>
</evidence>
<dbReference type="VEuPathDB" id="FungiDB:BD410DRAFT_791572"/>
<feature type="transmembrane region" description="Helical" evidence="11">
    <location>
        <begin position="153"/>
        <end position="177"/>
    </location>
</feature>
<evidence type="ECO:0000256" key="6">
    <source>
        <dbReference type="ARBA" id="ARBA00023040"/>
    </source>
</evidence>
<dbReference type="STRING" id="50990.A0A4Y7PYG2"/>
<dbReference type="PANTHER" id="PTHR28097">
    <property type="entry name" value="PHEROMONE A FACTOR RECEPTOR"/>
    <property type="match status" value="1"/>
</dbReference>
<evidence type="ECO:0000256" key="7">
    <source>
        <dbReference type="ARBA" id="ARBA00023136"/>
    </source>
</evidence>
<proteinExistence type="inferred from homology"/>
<dbReference type="AlphaFoldDB" id="A0A4Y7PYG2"/>
<gene>
    <name evidence="12" type="ORF">BD410DRAFT_791572</name>
</gene>
<keyword evidence="9" id="KW-0807">Transducer</keyword>
<organism evidence="12 13">
    <name type="scientific">Rickenella mellea</name>
    <dbReference type="NCBI Taxonomy" id="50990"/>
    <lineage>
        <taxon>Eukaryota</taxon>
        <taxon>Fungi</taxon>
        <taxon>Dikarya</taxon>
        <taxon>Basidiomycota</taxon>
        <taxon>Agaricomycotina</taxon>
        <taxon>Agaricomycetes</taxon>
        <taxon>Hymenochaetales</taxon>
        <taxon>Rickenellaceae</taxon>
        <taxon>Rickenella</taxon>
    </lineage>
</organism>
<name>A0A4Y7PYG2_9AGAM</name>
<dbReference type="PANTHER" id="PTHR28097:SF1">
    <property type="entry name" value="PHEROMONE A FACTOR RECEPTOR"/>
    <property type="match status" value="1"/>
</dbReference>
<evidence type="ECO:0000256" key="3">
    <source>
        <dbReference type="ARBA" id="ARBA00022507"/>
    </source>
</evidence>
<dbReference type="GO" id="GO:0005886">
    <property type="term" value="C:plasma membrane"/>
    <property type="evidence" value="ECO:0007669"/>
    <property type="project" value="TreeGrafter"/>
</dbReference>
<feature type="transmembrane region" description="Helical" evidence="11">
    <location>
        <begin position="112"/>
        <end position="133"/>
    </location>
</feature>
<dbReference type="EMBL" id="ML170192">
    <property type="protein sequence ID" value="TDL19932.1"/>
    <property type="molecule type" value="Genomic_DNA"/>
</dbReference>
<evidence type="ECO:0000256" key="4">
    <source>
        <dbReference type="ARBA" id="ARBA00022692"/>
    </source>
</evidence>
<dbReference type="CDD" id="cd14966">
    <property type="entry name" value="7tmD_STE3"/>
    <property type="match status" value="1"/>
</dbReference>
<feature type="region of interest" description="Disordered" evidence="10">
    <location>
        <begin position="370"/>
        <end position="418"/>
    </location>
</feature>
<dbReference type="InterPro" id="IPR001499">
    <property type="entry name" value="GPCR_STE3"/>
</dbReference>
<feature type="transmembrane region" description="Helical" evidence="11">
    <location>
        <begin position="69"/>
        <end position="88"/>
    </location>
</feature>
<keyword evidence="8" id="KW-0675">Receptor</keyword>
<comment type="subcellular location">
    <subcellularLocation>
        <location evidence="1">Membrane</location>
        <topology evidence="1">Multi-pass membrane protein</topology>
    </subcellularLocation>
</comment>
<feature type="transmembrane region" description="Helical" evidence="11">
    <location>
        <begin position="270"/>
        <end position="289"/>
    </location>
</feature>
<keyword evidence="6" id="KW-0297">G-protein coupled receptor</keyword>
<dbReference type="PRINTS" id="PR00901">
    <property type="entry name" value="PHEROMONEBAR"/>
</dbReference>
<keyword evidence="3" id="KW-0589">Pheromone response</keyword>
<keyword evidence="7 11" id="KW-0472">Membrane</keyword>
<sequence>MDPTYPVYPVVSFLCFLLLLSPLPWQFRAWNTGTCMYIFWIATDCLICFINSLVWHNNAIDWAPVYCDISTRIMMGASVAIPACSLCIQRRLYYMTNTCGVTTSRREKTKNVCIDLAICLGFPLFIMALAYIPQGQRYDIFEDIGCLYSVYDVWPAILTFYIWPLVLGLISTVYCVMTLRSFVRRRSELNEFLNSGDNSIASNRYYRLMLLTCTEVVFTIPLASYVLYNVAIDMDKNFSWEHIHYGFHVVPTYPSIIWRNNKRLHVGMEFSRWIIILCAIVFCAFFTFAEDSRNNYRALFRTVAKRFGLMSIATHLNGTSARAKDGVRRNMSLPPMFPSRNKTRDSLIISSVTLDGLHMASISDDEKSAARDGSFASSSSSFVSGSHKDLPAIPSPEATSTTSPPAASVSTPGNDNNV</sequence>
<evidence type="ECO:0000313" key="12">
    <source>
        <dbReference type="EMBL" id="TDL19932.1"/>
    </source>
</evidence>
<evidence type="ECO:0000256" key="2">
    <source>
        <dbReference type="ARBA" id="ARBA00011085"/>
    </source>
</evidence>
<accession>A0A4Y7PYG2</accession>
<dbReference type="GO" id="GO:0000750">
    <property type="term" value="P:pheromone-dependent signal transduction involved in conjugation with cellular fusion"/>
    <property type="evidence" value="ECO:0007669"/>
    <property type="project" value="TreeGrafter"/>
</dbReference>
<reference evidence="12 13" key="1">
    <citation type="submission" date="2018-06" db="EMBL/GenBank/DDBJ databases">
        <title>A transcriptomic atlas of mushroom development highlights an independent origin of complex multicellularity.</title>
        <authorList>
            <consortium name="DOE Joint Genome Institute"/>
            <person name="Krizsan K."/>
            <person name="Almasi E."/>
            <person name="Merenyi Z."/>
            <person name="Sahu N."/>
            <person name="Viragh M."/>
            <person name="Koszo T."/>
            <person name="Mondo S."/>
            <person name="Kiss B."/>
            <person name="Balint B."/>
            <person name="Kues U."/>
            <person name="Barry K."/>
            <person name="Hegedus J.C."/>
            <person name="Henrissat B."/>
            <person name="Johnson J."/>
            <person name="Lipzen A."/>
            <person name="Ohm R."/>
            <person name="Nagy I."/>
            <person name="Pangilinan J."/>
            <person name="Yan J."/>
            <person name="Xiong Y."/>
            <person name="Grigoriev I.V."/>
            <person name="Hibbett D.S."/>
            <person name="Nagy L.G."/>
        </authorList>
    </citation>
    <scope>NUCLEOTIDE SEQUENCE [LARGE SCALE GENOMIC DNA]</scope>
    <source>
        <strain evidence="12 13">SZMC22713</strain>
    </source>
</reference>
<feature type="transmembrane region" description="Helical" evidence="11">
    <location>
        <begin position="208"/>
        <end position="228"/>
    </location>
</feature>
<evidence type="ECO:0000256" key="11">
    <source>
        <dbReference type="SAM" id="Phobius"/>
    </source>
</evidence>
<dbReference type="GO" id="GO:0004934">
    <property type="term" value="F:mating-type alpha-factor pheromone receptor activity"/>
    <property type="evidence" value="ECO:0007669"/>
    <property type="project" value="InterPro"/>
</dbReference>